<dbReference type="Proteomes" id="UP000499080">
    <property type="component" value="Unassembled WGS sequence"/>
</dbReference>
<comment type="caution">
    <text evidence="1">The sequence shown here is derived from an EMBL/GenBank/DDBJ whole genome shotgun (WGS) entry which is preliminary data.</text>
</comment>
<sequence length="164" mass="19111">MVANNFSASQVVVQQLLQSKGHDIRYEFSMYNAAALQQDWTFTQDYRSPCVTSPISWMSDKTLHRYPNSGVVSGNAMLQRTDSLITPVSAHFVVTFRHNTFSLDFVPRSNARRRIVPGDRKFTYIHVPNEFKELLHGEILVVLHIIVRYCHQDNKKRKRIWTPF</sequence>
<reference evidence="1 2" key="1">
    <citation type="journal article" date="2019" name="Sci. Rep.">
        <title>Orb-weaving spider Araneus ventricosus genome elucidates the spidroin gene catalogue.</title>
        <authorList>
            <person name="Kono N."/>
            <person name="Nakamura H."/>
            <person name="Ohtoshi R."/>
            <person name="Moran D.A.P."/>
            <person name="Shinohara A."/>
            <person name="Yoshida Y."/>
            <person name="Fujiwara M."/>
            <person name="Mori M."/>
            <person name="Tomita M."/>
            <person name="Arakawa K."/>
        </authorList>
    </citation>
    <scope>NUCLEOTIDE SEQUENCE [LARGE SCALE GENOMIC DNA]</scope>
</reference>
<dbReference type="AlphaFoldDB" id="A0A4Y2WFZ8"/>
<protein>
    <submittedName>
        <fullName evidence="1">Uncharacterized protein</fullName>
    </submittedName>
</protein>
<accession>A0A4Y2WFZ8</accession>
<organism evidence="1 2">
    <name type="scientific">Araneus ventricosus</name>
    <name type="common">Orbweaver spider</name>
    <name type="synonym">Epeira ventricosa</name>
    <dbReference type="NCBI Taxonomy" id="182803"/>
    <lineage>
        <taxon>Eukaryota</taxon>
        <taxon>Metazoa</taxon>
        <taxon>Ecdysozoa</taxon>
        <taxon>Arthropoda</taxon>
        <taxon>Chelicerata</taxon>
        <taxon>Arachnida</taxon>
        <taxon>Araneae</taxon>
        <taxon>Araneomorphae</taxon>
        <taxon>Entelegynae</taxon>
        <taxon>Araneoidea</taxon>
        <taxon>Araneidae</taxon>
        <taxon>Araneus</taxon>
    </lineage>
</organism>
<proteinExistence type="predicted"/>
<evidence type="ECO:0000313" key="2">
    <source>
        <dbReference type="Proteomes" id="UP000499080"/>
    </source>
</evidence>
<gene>
    <name evidence="1" type="ORF">AVEN_78325_1</name>
</gene>
<evidence type="ECO:0000313" key="1">
    <source>
        <dbReference type="EMBL" id="GBO35476.1"/>
    </source>
</evidence>
<keyword evidence="2" id="KW-1185">Reference proteome</keyword>
<name>A0A4Y2WFZ8_ARAVE</name>
<dbReference type="EMBL" id="BGPR01059462">
    <property type="protein sequence ID" value="GBO35476.1"/>
    <property type="molecule type" value="Genomic_DNA"/>
</dbReference>